<dbReference type="Pfam" id="PF04304">
    <property type="entry name" value="DUF454"/>
    <property type="match status" value="1"/>
</dbReference>
<evidence type="ECO:0000313" key="2">
    <source>
        <dbReference type="EMBL" id="NBI34996.1"/>
    </source>
</evidence>
<dbReference type="InterPro" id="IPR007401">
    <property type="entry name" value="DUF454"/>
</dbReference>
<dbReference type="AlphaFoldDB" id="A0A7C9JE91"/>
<name>A0A7C9JE91_9BACT</name>
<organism evidence="2">
    <name type="scientific">Muribaculaceae bacterium Z82</name>
    <dbReference type="NCBI Taxonomy" id="2304548"/>
    <lineage>
        <taxon>Bacteria</taxon>
        <taxon>Pseudomonadati</taxon>
        <taxon>Bacteroidota</taxon>
        <taxon>Bacteroidia</taxon>
        <taxon>Bacteroidales</taxon>
        <taxon>Muribaculaceae</taxon>
    </lineage>
</organism>
<dbReference type="EMBL" id="QWKH01000062">
    <property type="protein sequence ID" value="NBI34996.1"/>
    <property type="molecule type" value="Genomic_DNA"/>
</dbReference>
<comment type="caution">
    <text evidence="2">The sequence shown here is derived from an EMBL/GenBank/DDBJ whole genome shotgun (WGS) entry which is preliminary data.</text>
</comment>
<feature type="transmembrane region" description="Helical" evidence="1">
    <location>
        <begin position="70"/>
        <end position="88"/>
    </location>
</feature>
<reference evidence="2" key="1">
    <citation type="submission" date="2018-08" db="EMBL/GenBank/DDBJ databases">
        <title>Murine metabolic-syndrome-specific gut microbial biobank.</title>
        <authorList>
            <person name="Liu C."/>
        </authorList>
    </citation>
    <scope>NUCLEOTIDE SEQUENCE [LARGE SCALE GENOMIC DNA]</scope>
    <source>
        <strain evidence="2">Z82</strain>
    </source>
</reference>
<keyword evidence="1" id="KW-0812">Transmembrane</keyword>
<protein>
    <submittedName>
        <fullName evidence="2">DUF454 domain-containing protein</fullName>
    </submittedName>
</protein>
<feature type="transmembrane region" description="Helical" evidence="1">
    <location>
        <begin position="6"/>
        <end position="39"/>
    </location>
</feature>
<dbReference type="PIRSF" id="PIRSF016789">
    <property type="entry name" value="DUF454"/>
    <property type="match status" value="1"/>
</dbReference>
<keyword evidence="1" id="KW-1133">Transmembrane helix</keyword>
<sequence length="142" mass="16115">MRYVYAALGLFFFALGAVGALLPVLPTTPFLLLASFFFLRSSKRLNDWFVGTKLYKRYLSNYMDKRQMTVRAKLLCACPGVVIMSVLAVVLPQWWAKALLVGLTLFEIWFFVTRIKTVSVEEARQYGQMRSGESGDLEPTGE</sequence>
<dbReference type="PANTHER" id="PTHR35813:SF1">
    <property type="entry name" value="INNER MEMBRANE PROTEIN YBAN"/>
    <property type="match status" value="1"/>
</dbReference>
<dbReference type="GO" id="GO:0005886">
    <property type="term" value="C:plasma membrane"/>
    <property type="evidence" value="ECO:0007669"/>
    <property type="project" value="TreeGrafter"/>
</dbReference>
<dbReference type="PANTHER" id="PTHR35813">
    <property type="entry name" value="INNER MEMBRANE PROTEIN YBAN"/>
    <property type="match status" value="1"/>
</dbReference>
<proteinExistence type="predicted"/>
<gene>
    <name evidence="2" type="ORF">D1639_08150</name>
</gene>
<evidence type="ECO:0000256" key="1">
    <source>
        <dbReference type="SAM" id="Phobius"/>
    </source>
</evidence>
<accession>A0A7C9JE91</accession>
<keyword evidence="1" id="KW-0472">Membrane</keyword>